<accession>A0ABP6KW10</accession>
<protein>
    <submittedName>
        <fullName evidence="1">Uncharacterized protein</fullName>
    </submittedName>
</protein>
<proteinExistence type="predicted"/>
<evidence type="ECO:0000313" key="2">
    <source>
        <dbReference type="Proteomes" id="UP001499930"/>
    </source>
</evidence>
<dbReference type="EMBL" id="BAAAWD010000015">
    <property type="protein sequence ID" value="GAA3022309.1"/>
    <property type="molecule type" value="Genomic_DNA"/>
</dbReference>
<name>A0ABP6KW10_9ACTN</name>
<dbReference type="Proteomes" id="UP001499930">
    <property type="component" value="Unassembled WGS sequence"/>
</dbReference>
<dbReference type="RefSeq" id="WP_344900198.1">
    <property type="nucleotide sequence ID" value="NZ_BAAAWD010000015.1"/>
</dbReference>
<reference evidence="2" key="1">
    <citation type="journal article" date="2019" name="Int. J. Syst. Evol. Microbiol.">
        <title>The Global Catalogue of Microorganisms (GCM) 10K type strain sequencing project: providing services to taxonomists for standard genome sequencing and annotation.</title>
        <authorList>
            <consortium name="The Broad Institute Genomics Platform"/>
            <consortium name="The Broad Institute Genome Sequencing Center for Infectious Disease"/>
            <person name="Wu L."/>
            <person name="Ma J."/>
        </authorList>
    </citation>
    <scope>NUCLEOTIDE SEQUENCE [LARGE SCALE GENOMIC DNA]</scope>
    <source>
        <strain evidence="2">JCM 3106</strain>
    </source>
</reference>
<organism evidence="1 2">
    <name type="scientific">Streptosporangium longisporum</name>
    <dbReference type="NCBI Taxonomy" id="46187"/>
    <lineage>
        <taxon>Bacteria</taxon>
        <taxon>Bacillati</taxon>
        <taxon>Actinomycetota</taxon>
        <taxon>Actinomycetes</taxon>
        <taxon>Streptosporangiales</taxon>
        <taxon>Streptosporangiaceae</taxon>
        <taxon>Streptosporangium</taxon>
    </lineage>
</organism>
<gene>
    <name evidence="1" type="ORF">GCM10017559_54210</name>
</gene>
<sequence length="188" mass="20507">MTTERAGSDAVHEALTRILMENAAVEDPYGTEDFLRLVAGAATLQEEASTLLRTTVASARSAGVTWQSIGATLGMTKQAAQKRFAPPLAPSATGLDPHERVLGPTTTFDEMHELALAGRYGWHSVEFGTTYHRVVRSGTQWEHTRVTMSPGRVRRLRAEGWEVIGSGFPYTYLKRDTGVPALQEPPSP</sequence>
<evidence type="ECO:0000313" key="1">
    <source>
        <dbReference type="EMBL" id="GAA3022309.1"/>
    </source>
</evidence>
<keyword evidence="2" id="KW-1185">Reference proteome</keyword>
<comment type="caution">
    <text evidence="1">The sequence shown here is derived from an EMBL/GenBank/DDBJ whole genome shotgun (WGS) entry which is preliminary data.</text>
</comment>